<accession>T0HEM9</accession>
<dbReference type="InterPro" id="IPR036942">
    <property type="entry name" value="Beta-barrel_TonB_sf"/>
</dbReference>
<name>T0HEM9_9SPHN</name>
<keyword evidence="5" id="KW-1185">Reference proteome</keyword>
<comment type="caution">
    <text evidence="4">The sequence shown here is derived from an EMBL/GenBank/DDBJ whole genome shotgun (WGS) entry which is preliminary data.</text>
</comment>
<dbReference type="Gene3D" id="2.40.170.20">
    <property type="entry name" value="TonB-dependent receptor, beta-barrel domain"/>
    <property type="match status" value="1"/>
</dbReference>
<dbReference type="PATRIC" id="fig|1096930.3.peg.2534"/>
<dbReference type="SUPFAM" id="SSF56935">
    <property type="entry name" value="Porins"/>
    <property type="match status" value="1"/>
</dbReference>
<dbReference type="GO" id="GO:0009279">
    <property type="term" value="C:cell outer membrane"/>
    <property type="evidence" value="ECO:0007669"/>
    <property type="project" value="UniProtKB-SubCell"/>
</dbReference>
<dbReference type="AlphaFoldDB" id="T0HEM9"/>
<evidence type="ECO:0000313" key="4">
    <source>
        <dbReference type="EMBL" id="EQB14801.1"/>
    </source>
</evidence>
<evidence type="ECO:0000256" key="3">
    <source>
        <dbReference type="ARBA" id="ARBA00023237"/>
    </source>
</evidence>
<organism evidence="4 5">
    <name type="scientific">Novosphingobium lindaniclasticum LE124</name>
    <dbReference type="NCBI Taxonomy" id="1096930"/>
    <lineage>
        <taxon>Bacteria</taxon>
        <taxon>Pseudomonadati</taxon>
        <taxon>Pseudomonadota</taxon>
        <taxon>Alphaproteobacteria</taxon>
        <taxon>Sphingomonadales</taxon>
        <taxon>Sphingomonadaceae</taxon>
        <taxon>Novosphingobium</taxon>
    </lineage>
</organism>
<proteinExistence type="predicted"/>
<evidence type="ECO:0000256" key="2">
    <source>
        <dbReference type="ARBA" id="ARBA00023136"/>
    </source>
</evidence>
<comment type="subcellular location">
    <subcellularLocation>
        <location evidence="1">Cell outer membrane</location>
    </subcellularLocation>
</comment>
<keyword evidence="3" id="KW-0998">Cell outer membrane</keyword>
<evidence type="ECO:0000256" key="1">
    <source>
        <dbReference type="ARBA" id="ARBA00004442"/>
    </source>
</evidence>
<dbReference type="EMBL" id="ATHL01000079">
    <property type="protein sequence ID" value="EQB14801.1"/>
    <property type="molecule type" value="Genomic_DNA"/>
</dbReference>
<dbReference type="PANTHER" id="PTHR47234:SF2">
    <property type="entry name" value="TONB-DEPENDENT RECEPTOR"/>
    <property type="match status" value="1"/>
</dbReference>
<dbReference type="Proteomes" id="UP000015527">
    <property type="component" value="Unassembled WGS sequence"/>
</dbReference>
<dbReference type="PANTHER" id="PTHR47234">
    <property type="match status" value="1"/>
</dbReference>
<reference evidence="4 5" key="1">
    <citation type="journal article" date="2013" name="Genome Announc.">
        <title>Genome Sequence of Novosphingobium lindaniclasticum LE124T, Isolated from a Hexachlorocyclohexane Dumpsite.</title>
        <authorList>
            <person name="Saxena A."/>
            <person name="Nayyar N."/>
            <person name="Sangwan N."/>
            <person name="Kumari R."/>
            <person name="Khurana J.P."/>
            <person name="Lal R."/>
        </authorList>
    </citation>
    <scope>NUCLEOTIDE SEQUENCE [LARGE SCALE GENOMIC DNA]</scope>
    <source>
        <strain evidence="4 5">LE124</strain>
    </source>
</reference>
<gene>
    <name evidence="4" type="ORF">L284_12675</name>
</gene>
<sequence length="146" mass="16658">MLEESIGIAFCRVDHVDRQRKGEVAEFDRPSRSPKWKGGVRTRYSREGMGVTWTLRHFSPMKAATTITPDKYSKVWTRNVFYNDFSAFVALTDNIELSGGLKNAFDRKPPRIPGAEAGGANFELSYQSAVYDVIGRTFFLSLRFHR</sequence>
<protein>
    <submittedName>
        <fullName evidence="4">Uncharacterized protein</fullName>
    </submittedName>
</protein>
<evidence type="ECO:0000313" key="5">
    <source>
        <dbReference type="Proteomes" id="UP000015527"/>
    </source>
</evidence>
<keyword evidence="2" id="KW-0472">Membrane</keyword>